<feature type="region of interest" description="Disordered" evidence="1">
    <location>
        <begin position="268"/>
        <end position="289"/>
    </location>
</feature>
<dbReference type="SUPFAM" id="SSF55486">
    <property type="entry name" value="Metalloproteases ('zincins'), catalytic domain"/>
    <property type="match status" value="1"/>
</dbReference>
<protein>
    <submittedName>
        <fullName evidence="3">Uncharacterized protein DUF3152</fullName>
    </submittedName>
</protein>
<gene>
    <name evidence="3" type="ORF">EDD30_0155</name>
</gene>
<evidence type="ECO:0000256" key="1">
    <source>
        <dbReference type="SAM" id="MobiDB-lite"/>
    </source>
</evidence>
<organism evidence="3 4">
    <name type="scientific">Couchioplanes caeruleus</name>
    <dbReference type="NCBI Taxonomy" id="56438"/>
    <lineage>
        <taxon>Bacteria</taxon>
        <taxon>Bacillati</taxon>
        <taxon>Actinomycetota</taxon>
        <taxon>Actinomycetes</taxon>
        <taxon>Micromonosporales</taxon>
        <taxon>Micromonosporaceae</taxon>
        <taxon>Couchioplanes</taxon>
    </lineage>
</organism>
<name>A0A3N1GB78_9ACTN</name>
<dbReference type="Pfam" id="PF11350">
    <property type="entry name" value="DUF3152"/>
    <property type="match status" value="1"/>
</dbReference>
<feature type="domain" description="DUF3152" evidence="2">
    <location>
        <begin position="88"/>
        <end position="253"/>
    </location>
</feature>
<proteinExistence type="predicted"/>
<comment type="caution">
    <text evidence="3">The sequence shown here is derived from an EMBL/GenBank/DDBJ whole genome shotgun (WGS) entry which is preliminary data.</text>
</comment>
<reference evidence="3 4" key="1">
    <citation type="submission" date="2018-11" db="EMBL/GenBank/DDBJ databases">
        <title>Sequencing the genomes of 1000 actinobacteria strains.</title>
        <authorList>
            <person name="Klenk H.-P."/>
        </authorList>
    </citation>
    <scope>NUCLEOTIDE SEQUENCE [LARGE SCALE GENOMIC DNA]</scope>
    <source>
        <strain evidence="3 4">DSM 43634</strain>
    </source>
</reference>
<dbReference type="AlphaFoldDB" id="A0A3N1GB78"/>
<evidence type="ECO:0000259" key="2">
    <source>
        <dbReference type="Pfam" id="PF11350"/>
    </source>
</evidence>
<dbReference type="EMBL" id="RJKL01000001">
    <property type="protein sequence ID" value="ROP27483.1"/>
    <property type="molecule type" value="Genomic_DNA"/>
</dbReference>
<evidence type="ECO:0000313" key="3">
    <source>
        <dbReference type="EMBL" id="ROP27483.1"/>
    </source>
</evidence>
<evidence type="ECO:0000313" key="4">
    <source>
        <dbReference type="Proteomes" id="UP000271683"/>
    </source>
</evidence>
<feature type="compositionally biased region" description="Basic and acidic residues" evidence="1">
    <location>
        <begin position="280"/>
        <end position="289"/>
    </location>
</feature>
<dbReference type="InterPro" id="IPR022603">
    <property type="entry name" value="DUF3152"/>
</dbReference>
<dbReference type="Proteomes" id="UP000271683">
    <property type="component" value="Unassembled WGS sequence"/>
</dbReference>
<feature type="region of interest" description="Disordered" evidence="1">
    <location>
        <begin position="1"/>
        <end position="23"/>
    </location>
</feature>
<accession>A0A3N1GB78</accession>
<sequence length="289" mass="30914">MLPERDRAGGGVTKRSAHRRPSRWSGMTRSWSVLAALLLLVLPGLVLIGIAVRPPRAPAARPAIAAPLPAPVRPTPKTDRATRVEKITYPARGGGAWRTAPGANRTGGRSGTLLRYRVLMETDIKGIGVGTFADAVTTTLDDPRGWTAGGTLRLRRVGPGQPYDFTIYLATPVTRDELCQDAADGYTSCRNGDSVVVNVARWAKGVPGYGAALPVYRQYLVNHEVGHRLGHGHELCPGKNEPAPVMQQQTLGMHGCTANPWPYRNGKRYAGDPGAYDDASPAREGGRGA</sequence>